<accession>A0A433ZYU3</accession>
<keyword evidence="1" id="KW-1133">Transmembrane helix</keyword>
<comment type="caution">
    <text evidence="2">The sequence shown here is derived from an EMBL/GenBank/DDBJ whole genome shotgun (WGS) entry which is preliminary data.</text>
</comment>
<sequence>MRSQNKHRIYIAGIRGAFGLLFVICTECSGNISPVLLFYFIVKTVSIICCISELLLYYG</sequence>
<name>A0A433ZYU3_MORMO</name>
<evidence type="ECO:0000313" key="2">
    <source>
        <dbReference type="EMBL" id="RUT67303.1"/>
    </source>
</evidence>
<feature type="transmembrane region" description="Helical" evidence="1">
    <location>
        <begin position="38"/>
        <end position="58"/>
    </location>
</feature>
<keyword evidence="1" id="KW-0812">Transmembrane</keyword>
<dbReference type="AlphaFoldDB" id="A0A433ZYU3"/>
<feature type="transmembrane region" description="Helical" evidence="1">
    <location>
        <begin position="12"/>
        <end position="32"/>
    </location>
</feature>
<dbReference type="EMBL" id="NRQY01000001">
    <property type="protein sequence ID" value="RUT67303.1"/>
    <property type="molecule type" value="Genomic_DNA"/>
</dbReference>
<proteinExistence type="predicted"/>
<evidence type="ECO:0000313" key="3">
    <source>
        <dbReference type="Proteomes" id="UP000286908"/>
    </source>
</evidence>
<keyword evidence="1" id="KW-0472">Membrane</keyword>
<organism evidence="2 3">
    <name type="scientific">Morganella morganii</name>
    <name type="common">Proteus morganii</name>
    <dbReference type="NCBI Taxonomy" id="582"/>
    <lineage>
        <taxon>Bacteria</taxon>
        <taxon>Pseudomonadati</taxon>
        <taxon>Pseudomonadota</taxon>
        <taxon>Gammaproteobacteria</taxon>
        <taxon>Enterobacterales</taxon>
        <taxon>Morganellaceae</taxon>
        <taxon>Morganella</taxon>
    </lineage>
</organism>
<gene>
    <name evidence="2" type="ORF">CKG00_13720</name>
</gene>
<dbReference type="Proteomes" id="UP000286908">
    <property type="component" value="Unassembled WGS sequence"/>
</dbReference>
<protein>
    <submittedName>
        <fullName evidence="2">Uncharacterized protein</fullName>
    </submittedName>
</protein>
<evidence type="ECO:0000256" key="1">
    <source>
        <dbReference type="SAM" id="Phobius"/>
    </source>
</evidence>
<reference evidence="2 3" key="1">
    <citation type="submission" date="2017-08" db="EMBL/GenBank/DDBJ databases">
        <title>Draft genome sequence of pheromone producing symbiont Morganella morganii, of the female New Zealand grass grub Costelytra giveni.</title>
        <authorList>
            <person name="Laugraud A."/>
            <person name="Young S.D."/>
            <person name="Hurst M.H."/>
        </authorList>
    </citation>
    <scope>NUCLEOTIDE SEQUENCE [LARGE SCALE GENOMIC DNA]</scope>
    <source>
        <strain evidence="2 3">MMsCG</strain>
    </source>
</reference>